<dbReference type="GO" id="GO:0004823">
    <property type="term" value="F:leucine-tRNA ligase activity"/>
    <property type="evidence" value="ECO:0007669"/>
    <property type="project" value="UniProtKB-UniRule"/>
</dbReference>
<comment type="caution">
    <text evidence="15">The sequence shown here is derived from an EMBL/GenBank/DDBJ whole genome shotgun (WGS) entry which is preliminary data.</text>
</comment>
<dbReference type="SUPFAM" id="SSF47323">
    <property type="entry name" value="Anticodon-binding domain of a subclass of class I aminoacyl-tRNA synthetases"/>
    <property type="match status" value="1"/>
</dbReference>
<protein>
    <recommendedName>
        <fullName evidence="9">Leucine--tRNA ligase</fullName>
        <ecNumber evidence="9">6.1.1.4</ecNumber>
    </recommendedName>
    <alternativeName>
        <fullName evidence="9">Leucyl-tRNA synthetase</fullName>
        <shortName evidence="9">LeuRS</shortName>
    </alternativeName>
</protein>
<dbReference type="InterPro" id="IPR013155">
    <property type="entry name" value="M/V/L/I-tRNA-synth_anticd-bd"/>
</dbReference>
<keyword evidence="3 9" id="KW-0436">Ligase</keyword>
<evidence type="ECO:0000256" key="5">
    <source>
        <dbReference type="ARBA" id="ARBA00022840"/>
    </source>
</evidence>
<name>A0A844C6Q9_9LACT</name>
<dbReference type="PRINTS" id="PR00985">
    <property type="entry name" value="TRNASYNTHLEU"/>
</dbReference>
<comment type="caution">
    <text evidence="9">Lacks conserved residue(s) required for the propagation of feature annotation.</text>
</comment>
<dbReference type="Gene3D" id="3.40.50.620">
    <property type="entry name" value="HUPs"/>
    <property type="match status" value="2"/>
</dbReference>
<dbReference type="PANTHER" id="PTHR43740">
    <property type="entry name" value="LEUCYL-TRNA SYNTHETASE"/>
    <property type="match status" value="1"/>
</dbReference>
<dbReference type="InterPro" id="IPR014729">
    <property type="entry name" value="Rossmann-like_a/b/a_fold"/>
</dbReference>
<dbReference type="PANTHER" id="PTHR43740:SF2">
    <property type="entry name" value="LEUCINE--TRNA LIGASE, MITOCHONDRIAL"/>
    <property type="match status" value="1"/>
</dbReference>
<evidence type="ECO:0000313" key="15">
    <source>
        <dbReference type="EMBL" id="MRJ46363.1"/>
    </source>
</evidence>
<evidence type="ECO:0000259" key="13">
    <source>
        <dbReference type="Pfam" id="PF09334"/>
    </source>
</evidence>
<dbReference type="Pfam" id="PF08264">
    <property type="entry name" value="Anticodon_1"/>
    <property type="match status" value="1"/>
</dbReference>
<evidence type="ECO:0000256" key="10">
    <source>
        <dbReference type="RuleBase" id="RU363035"/>
    </source>
</evidence>
<dbReference type="EC" id="6.1.1.4" evidence="9"/>
<evidence type="ECO:0000259" key="14">
    <source>
        <dbReference type="Pfam" id="PF13603"/>
    </source>
</evidence>
<dbReference type="FunFam" id="1.10.730.10:FF:000011">
    <property type="entry name" value="Leucine--tRNA ligase chloroplastic/mitochondrial"/>
    <property type="match status" value="1"/>
</dbReference>
<proteinExistence type="inferred from homology"/>
<dbReference type="InterPro" id="IPR015413">
    <property type="entry name" value="Methionyl/Leucyl_tRNA_Synth"/>
</dbReference>
<dbReference type="Pfam" id="PF09334">
    <property type="entry name" value="tRNA-synt_1g"/>
    <property type="match status" value="1"/>
</dbReference>
<comment type="catalytic activity">
    <reaction evidence="8 9">
        <text>tRNA(Leu) + L-leucine + ATP = L-leucyl-tRNA(Leu) + AMP + diphosphate</text>
        <dbReference type="Rhea" id="RHEA:11688"/>
        <dbReference type="Rhea" id="RHEA-COMP:9613"/>
        <dbReference type="Rhea" id="RHEA-COMP:9622"/>
        <dbReference type="ChEBI" id="CHEBI:30616"/>
        <dbReference type="ChEBI" id="CHEBI:33019"/>
        <dbReference type="ChEBI" id="CHEBI:57427"/>
        <dbReference type="ChEBI" id="CHEBI:78442"/>
        <dbReference type="ChEBI" id="CHEBI:78494"/>
        <dbReference type="ChEBI" id="CHEBI:456215"/>
        <dbReference type="EC" id="6.1.1.4"/>
    </reaction>
</comment>
<dbReference type="InterPro" id="IPR009008">
    <property type="entry name" value="Val/Leu/Ile-tRNA-synth_edit"/>
</dbReference>
<evidence type="ECO:0000259" key="12">
    <source>
        <dbReference type="Pfam" id="PF08264"/>
    </source>
</evidence>
<dbReference type="FunFam" id="3.40.50.620:FF:000077">
    <property type="entry name" value="Leucine--tRNA ligase"/>
    <property type="match status" value="1"/>
</dbReference>
<dbReference type="GO" id="GO:0005524">
    <property type="term" value="F:ATP binding"/>
    <property type="evidence" value="ECO:0007669"/>
    <property type="project" value="UniProtKB-UniRule"/>
</dbReference>
<keyword evidence="5 9" id="KW-0067">ATP-binding</keyword>
<dbReference type="RefSeq" id="WP_366927723.1">
    <property type="nucleotide sequence ID" value="NZ_WJQT01000002.1"/>
</dbReference>
<dbReference type="Gene3D" id="3.10.20.590">
    <property type="match status" value="1"/>
</dbReference>
<dbReference type="GO" id="GO:0005829">
    <property type="term" value="C:cytosol"/>
    <property type="evidence" value="ECO:0007669"/>
    <property type="project" value="TreeGrafter"/>
</dbReference>
<keyword evidence="2 9" id="KW-0963">Cytoplasm</keyword>
<keyword evidence="7 9" id="KW-0030">Aminoacyl-tRNA synthetase</keyword>
<feature type="domain" description="Methionyl/Leucyl tRNA synthetase" evidence="13">
    <location>
        <begin position="39"/>
        <end position="170"/>
    </location>
</feature>
<feature type="domain" description="Methionyl/Valyl/Leucyl/Isoleucyl-tRNA synthetase anticodon-binding" evidence="12">
    <location>
        <begin position="654"/>
        <end position="766"/>
    </location>
</feature>
<dbReference type="HAMAP" id="MF_00049_B">
    <property type="entry name" value="Leu_tRNA_synth_B"/>
    <property type="match status" value="1"/>
</dbReference>
<evidence type="ECO:0000256" key="2">
    <source>
        <dbReference type="ARBA" id="ARBA00022490"/>
    </source>
</evidence>
<sequence length="805" mass="91632">MTYQHRIIEKKWQEYWDANKTFQTKERENNPKFYALDMFPYPSGQGLHVGHPEGYTATDAIARMKRAQGYDVLHPMGWDAFGLPAEQYALDTGNPPAEFTAKNVATFKRQIKSLGFSYDWDREINTTSPEYYKWTQWIFSKLFEKGLAYEEEVAVNWCPALGTVLSNEEVIDGVSERGGHPVFRRPMRQWVLKITAYAERLLEDLEDLDWPESLKAMQRNWIGKSEGAIVKFKVSGHDATLQSYTTRPDTLFGATYFVLAPEHDLVKVVTTDEQREAVESYVRAVETKSELERTSLNKDKTGVFTGGYVEHPITGELLPIWIADYVLASYGTGAVMAVPAHDERDFEFASAHDLPIIKVLEGESQEGGAFTGDGPHINSDFINGLNTQDAIEKMVEWLSSNDKGSHEVNYRLRDWLFSRQRYWGEPIPVIHWEDGTTTLVPETQLPVTLPEATEIKPSGTGESPLAKIEEWVNVVDPVTGLKGKRETHTMPQWAGSSWYFLRFIDPDNTEAIADPEKLAKWLPVDLYIGGAEHAVLHLLYARFWHKFLYDLGVVPTKEPFQKLFNQGMILGENNEKMSKSKGNVVNPDDVVNQYGADTLRVYEMFMGPLDASIAWSENGLEGSRRFLDRVWRLLVDEDKHTVKETVQNTTNDELTRVYHQTVKKVTEDFENLHFNTAISQLMIFLNAAKDQSVLPIEYAEGFVKLLAPLAPHLMEEIWELLGHTESLSEAEWPTFKEELTVESTIEIVLQVNGKVKTKREIELDMSKEDLEQLALADETIQAEISGKTVRKIIAIPNRLVNIVAN</sequence>
<comment type="similarity">
    <text evidence="1 9 10">Belongs to the class-I aminoacyl-tRNA synthetase family.</text>
</comment>
<evidence type="ECO:0000256" key="8">
    <source>
        <dbReference type="ARBA" id="ARBA00047469"/>
    </source>
</evidence>
<evidence type="ECO:0000256" key="6">
    <source>
        <dbReference type="ARBA" id="ARBA00022917"/>
    </source>
</evidence>
<organism evidence="15 16">
    <name type="scientific">Fundicoccus ignavus</name>
    <dbReference type="NCBI Taxonomy" id="2664442"/>
    <lineage>
        <taxon>Bacteria</taxon>
        <taxon>Bacillati</taxon>
        <taxon>Bacillota</taxon>
        <taxon>Bacilli</taxon>
        <taxon>Lactobacillales</taxon>
        <taxon>Aerococcaceae</taxon>
        <taxon>Fundicoccus</taxon>
    </lineage>
</organism>
<dbReference type="FunFam" id="3.40.50.620:FF:000056">
    <property type="entry name" value="Leucine--tRNA ligase"/>
    <property type="match status" value="1"/>
</dbReference>
<dbReference type="SUPFAM" id="SSF52374">
    <property type="entry name" value="Nucleotidylyl transferase"/>
    <property type="match status" value="1"/>
</dbReference>
<evidence type="ECO:0000256" key="9">
    <source>
        <dbReference type="HAMAP-Rule" id="MF_00049"/>
    </source>
</evidence>
<evidence type="ECO:0000259" key="11">
    <source>
        <dbReference type="Pfam" id="PF00133"/>
    </source>
</evidence>
<keyword evidence="4 9" id="KW-0547">Nucleotide-binding</keyword>
<keyword evidence="6 9" id="KW-0648">Protein biosynthesis</keyword>
<evidence type="ECO:0000256" key="4">
    <source>
        <dbReference type="ARBA" id="ARBA00022741"/>
    </source>
</evidence>
<dbReference type="PROSITE" id="PS00178">
    <property type="entry name" value="AA_TRNA_LIGASE_I"/>
    <property type="match status" value="1"/>
</dbReference>
<dbReference type="CDD" id="cd07958">
    <property type="entry name" value="Anticodon_Ia_Leu_BEm"/>
    <property type="match status" value="1"/>
</dbReference>
<dbReference type="InterPro" id="IPR009080">
    <property type="entry name" value="tRNAsynth_Ia_anticodon-bd"/>
</dbReference>
<dbReference type="SUPFAM" id="SSF50677">
    <property type="entry name" value="ValRS/IleRS/LeuRS editing domain"/>
    <property type="match status" value="1"/>
</dbReference>
<accession>A0A844C6Q9</accession>
<dbReference type="AlphaFoldDB" id="A0A844C6Q9"/>
<feature type="domain" description="Aminoacyl-tRNA synthetase class Ia" evidence="11">
    <location>
        <begin position="411"/>
        <end position="603"/>
    </location>
</feature>
<dbReference type="InterPro" id="IPR025709">
    <property type="entry name" value="Leu_tRNA-synth_edit"/>
</dbReference>
<evidence type="ECO:0000256" key="1">
    <source>
        <dbReference type="ARBA" id="ARBA00005594"/>
    </source>
</evidence>
<comment type="subcellular location">
    <subcellularLocation>
        <location evidence="9">Cytoplasm</location>
    </subcellularLocation>
</comment>
<dbReference type="InterPro" id="IPR002302">
    <property type="entry name" value="Leu-tRNA-ligase"/>
</dbReference>
<dbReference type="Pfam" id="PF13603">
    <property type="entry name" value="tRNA-synt_1_2"/>
    <property type="match status" value="1"/>
</dbReference>
<dbReference type="Pfam" id="PF00133">
    <property type="entry name" value="tRNA-synt_1"/>
    <property type="match status" value="1"/>
</dbReference>
<evidence type="ECO:0000256" key="7">
    <source>
        <dbReference type="ARBA" id="ARBA00023146"/>
    </source>
</evidence>
<gene>
    <name evidence="9" type="primary">leuS</name>
    <name evidence="15" type="ORF">GF867_02115</name>
</gene>
<dbReference type="Proteomes" id="UP000440066">
    <property type="component" value="Unassembled WGS sequence"/>
</dbReference>
<dbReference type="GO" id="GO:0002161">
    <property type="term" value="F:aminoacyl-tRNA deacylase activity"/>
    <property type="evidence" value="ECO:0007669"/>
    <property type="project" value="InterPro"/>
</dbReference>
<dbReference type="Gene3D" id="1.10.730.10">
    <property type="entry name" value="Isoleucyl-tRNA Synthetase, Domain 1"/>
    <property type="match status" value="1"/>
</dbReference>
<dbReference type="InterPro" id="IPR002300">
    <property type="entry name" value="aa-tRNA-synth_Ia"/>
</dbReference>
<feature type="short sequence motif" description="'KMSKS' region" evidence="9">
    <location>
        <begin position="576"/>
        <end position="580"/>
    </location>
</feature>
<evidence type="ECO:0000256" key="3">
    <source>
        <dbReference type="ARBA" id="ARBA00022598"/>
    </source>
</evidence>
<dbReference type="EMBL" id="WJQT01000002">
    <property type="protein sequence ID" value="MRJ46363.1"/>
    <property type="molecule type" value="Genomic_DNA"/>
</dbReference>
<feature type="domain" description="Leucyl-tRNA synthetase editing" evidence="14">
    <location>
        <begin position="219"/>
        <end position="398"/>
    </location>
</feature>
<dbReference type="GO" id="GO:0006429">
    <property type="term" value="P:leucyl-tRNA aminoacylation"/>
    <property type="evidence" value="ECO:0007669"/>
    <property type="project" value="UniProtKB-UniRule"/>
</dbReference>
<reference evidence="15 16" key="1">
    <citation type="submission" date="2019-11" db="EMBL/GenBank/DDBJ databases">
        <title>Characterisation of Fundicoccus ignavus gen. nov. sp. nov., a novel genus of the family Aerococcaceae from bulk tank milk.</title>
        <authorList>
            <person name="Siebert A."/>
            <person name="Huptas C."/>
            <person name="Wenning M."/>
            <person name="Scherer S."/>
            <person name="Doll E.V."/>
        </authorList>
    </citation>
    <scope>NUCLEOTIDE SEQUENCE [LARGE SCALE GENOMIC DNA]</scope>
    <source>
        <strain evidence="15 16">DSM 109652</strain>
    </source>
</reference>
<dbReference type="NCBIfam" id="TIGR00396">
    <property type="entry name" value="leuS_bact"/>
    <property type="match status" value="1"/>
</dbReference>
<dbReference type="CDD" id="cd00812">
    <property type="entry name" value="LeuRS_core"/>
    <property type="match status" value="1"/>
</dbReference>
<feature type="binding site" evidence="9">
    <location>
        <position position="579"/>
    </location>
    <ligand>
        <name>ATP</name>
        <dbReference type="ChEBI" id="CHEBI:30616"/>
    </ligand>
</feature>
<dbReference type="InterPro" id="IPR001412">
    <property type="entry name" value="aa-tRNA-synth_I_CS"/>
</dbReference>
<evidence type="ECO:0000313" key="16">
    <source>
        <dbReference type="Proteomes" id="UP000440066"/>
    </source>
</evidence>